<sequence>MPVEGGLADPQVRGDGGEGEVPESDGEHRGGDRRGVHPGRAARPAMPAATVHGGTVLDNESALSKLGSCDALVTQPGWDRYAAGPDFAVVTDGSIK</sequence>
<reference evidence="2 3" key="1">
    <citation type="submission" date="2021-01" db="EMBL/GenBank/DDBJ databases">
        <title>Whole genome shotgun sequence of Actinoplanes couchii NBRC 106145.</title>
        <authorList>
            <person name="Komaki H."/>
            <person name="Tamura T."/>
        </authorList>
    </citation>
    <scope>NUCLEOTIDE SEQUENCE [LARGE SCALE GENOMIC DNA]</scope>
    <source>
        <strain evidence="2 3">NBRC 106145</strain>
    </source>
</reference>
<proteinExistence type="predicted"/>
<evidence type="ECO:0000313" key="2">
    <source>
        <dbReference type="EMBL" id="GID59157.1"/>
    </source>
</evidence>
<gene>
    <name evidence="2" type="ORF">Aco03nite_075610</name>
</gene>
<accession>A0ABQ3XKX2</accession>
<evidence type="ECO:0000256" key="1">
    <source>
        <dbReference type="SAM" id="MobiDB-lite"/>
    </source>
</evidence>
<protein>
    <submittedName>
        <fullName evidence="2">Uncharacterized protein</fullName>
    </submittedName>
</protein>
<keyword evidence="3" id="KW-1185">Reference proteome</keyword>
<feature type="region of interest" description="Disordered" evidence="1">
    <location>
        <begin position="1"/>
        <end position="49"/>
    </location>
</feature>
<dbReference type="Proteomes" id="UP000612282">
    <property type="component" value="Unassembled WGS sequence"/>
</dbReference>
<organism evidence="2 3">
    <name type="scientific">Actinoplanes couchii</name>
    <dbReference type="NCBI Taxonomy" id="403638"/>
    <lineage>
        <taxon>Bacteria</taxon>
        <taxon>Bacillati</taxon>
        <taxon>Actinomycetota</taxon>
        <taxon>Actinomycetes</taxon>
        <taxon>Micromonosporales</taxon>
        <taxon>Micromonosporaceae</taxon>
        <taxon>Actinoplanes</taxon>
    </lineage>
</organism>
<name>A0ABQ3XKX2_9ACTN</name>
<feature type="compositionally biased region" description="Basic and acidic residues" evidence="1">
    <location>
        <begin position="25"/>
        <end position="35"/>
    </location>
</feature>
<evidence type="ECO:0000313" key="3">
    <source>
        <dbReference type="Proteomes" id="UP000612282"/>
    </source>
</evidence>
<comment type="caution">
    <text evidence="2">The sequence shown here is derived from an EMBL/GenBank/DDBJ whole genome shotgun (WGS) entry which is preliminary data.</text>
</comment>
<dbReference type="EMBL" id="BOMG01000094">
    <property type="protein sequence ID" value="GID59157.1"/>
    <property type="molecule type" value="Genomic_DNA"/>
</dbReference>